<evidence type="ECO:0000256" key="4">
    <source>
        <dbReference type="ARBA" id="ARBA00020365"/>
    </source>
</evidence>
<feature type="region of interest" description="Disordered" evidence="10">
    <location>
        <begin position="142"/>
        <end position="188"/>
    </location>
</feature>
<dbReference type="RefSeq" id="XP_030635662.1">
    <property type="nucleotide sequence ID" value="XM_030779802.1"/>
</dbReference>
<keyword evidence="6" id="KW-0597">Phosphoprotein</keyword>
<evidence type="ECO:0000256" key="11">
    <source>
        <dbReference type="SAM" id="SignalP"/>
    </source>
</evidence>
<keyword evidence="8" id="KW-1015">Disulfide bond</keyword>
<comment type="function">
    <text evidence="1">Could coordinate an aspect of bone turnover.</text>
</comment>
<evidence type="ECO:0000256" key="5">
    <source>
        <dbReference type="ARBA" id="ARBA00022525"/>
    </source>
</evidence>
<dbReference type="SUPFAM" id="SSF54403">
    <property type="entry name" value="Cystatin/monellin"/>
    <property type="match status" value="1"/>
</dbReference>
<dbReference type="PANTHER" id="PTHR15444:SF4">
    <property type="entry name" value="SECRETED PHOSPHOPROTEIN 24"/>
    <property type="match status" value="1"/>
</dbReference>
<dbReference type="InterPro" id="IPR046350">
    <property type="entry name" value="Cystatin_sf"/>
</dbReference>
<evidence type="ECO:0000256" key="2">
    <source>
        <dbReference type="ARBA" id="ARBA00004613"/>
    </source>
</evidence>
<keyword evidence="7 11" id="KW-0732">Signal</keyword>
<evidence type="ECO:0000256" key="10">
    <source>
        <dbReference type="SAM" id="MobiDB-lite"/>
    </source>
</evidence>
<evidence type="ECO:0000313" key="14">
    <source>
        <dbReference type="RefSeq" id="XP_030635662.1"/>
    </source>
</evidence>
<dbReference type="Proteomes" id="UP000504632">
    <property type="component" value="Chromosome 7"/>
</dbReference>
<dbReference type="Gene3D" id="3.10.450.10">
    <property type="match status" value="1"/>
</dbReference>
<feature type="signal peptide" evidence="11">
    <location>
        <begin position="1"/>
        <end position="18"/>
    </location>
</feature>
<feature type="domain" description="Cystatin" evidence="12">
    <location>
        <begin position="12"/>
        <end position="123"/>
    </location>
</feature>
<name>A0A6J2VUE3_CHACN</name>
<proteinExistence type="inferred from homology"/>
<evidence type="ECO:0000256" key="7">
    <source>
        <dbReference type="ARBA" id="ARBA00022729"/>
    </source>
</evidence>
<evidence type="ECO:0000256" key="6">
    <source>
        <dbReference type="ARBA" id="ARBA00022553"/>
    </source>
</evidence>
<keyword evidence="13" id="KW-1185">Reference proteome</keyword>
<dbReference type="GO" id="GO:0004869">
    <property type="term" value="F:cysteine-type endopeptidase inhibitor activity"/>
    <property type="evidence" value="ECO:0007669"/>
    <property type="project" value="InterPro"/>
</dbReference>
<reference evidence="14" key="1">
    <citation type="submission" date="2025-08" db="UniProtKB">
        <authorList>
            <consortium name="RefSeq"/>
        </authorList>
    </citation>
    <scope>IDENTIFICATION</scope>
</reference>
<comment type="similarity">
    <text evidence="3">Belongs to the SPP2 family.</text>
</comment>
<dbReference type="CTD" id="6694"/>
<dbReference type="PANTHER" id="PTHR15444">
    <property type="entry name" value="SECRETED PHOSPHOPROTEIN 24"/>
    <property type="match status" value="1"/>
</dbReference>
<dbReference type="SMART" id="SM00043">
    <property type="entry name" value="CY"/>
    <property type="match status" value="1"/>
</dbReference>
<dbReference type="GeneID" id="115816720"/>
<evidence type="ECO:0000256" key="8">
    <source>
        <dbReference type="ARBA" id="ARBA00023157"/>
    </source>
</evidence>
<protein>
    <recommendedName>
        <fullName evidence="4">Secreted phosphoprotein 24</fullName>
    </recommendedName>
    <alternativeName>
        <fullName evidence="9">Secreted phosphoprotein 2</fullName>
    </alternativeName>
</protein>
<feature type="chain" id="PRO_5026856336" description="Secreted phosphoprotein 24" evidence="11">
    <location>
        <begin position="19"/>
        <end position="188"/>
    </location>
</feature>
<evidence type="ECO:0000313" key="13">
    <source>
        <dbReference type="Proteomes" id="UP000504632"/>
    </source>
</evidence>
<dbReference type="GO" id="GO:0046849">
    <property type="term" value="P:bone remodeling"/>
    <property type="evidence" value="ECO:0007669"/>
    <property type="project" value="InterPro"/>
</dbReference>
<dbReference type="InParanoid" id="A0A6J2VUE3"/>
<evidence type="ECO:0000256" key="3">
    <source>
        <dbReference type="ARBA" id="ARBA00008576"/>
    </source>
</evidence>
<evidence type="ECO:0000256" key="1">
    <source>
        <dbReference type="ARBA" id="ARBA00002371"/>
    </source>
</evidence>
<accession>A0A6J2VUE3</accession>
<dbReference type="AlphaFoldDB" id="A0A6J2VUE3"/>
<evidence type="ECO:0000256" key="9">
    <source>
        <dbReference type="ARBA" id="ARBA00029627"/>
    </source>
</evidence>
<dbReference type="InterPro" id="IPR010892">
    <property type="entry name" value="Spp-24"/>
</dbReference>
<comment type="subcellular location">
    <subcellularLocation>
        <location evidence="2">Secreted</location>
    </subcellularLocation>
</comment>
<organism evidence="13 14">
    <name type="scientific">Chanos chanos</name>
    <name type="common">Milkfish</name>
    <name type="synonym">Mugil chanos</name>
    <dbReference type="NCBI Taxonomy" id="29144"/>
    <lineage>
        <taxon>Eukaryota</taxon>
        <taxon>Metazoa</taxon>
        <taxon>Chordata</taxon>
        <taxon>Craniata</taxon>
        <taxon>Vertebrata</taxon>
        <taxon>Euteleostomi</taxon>
        <taxon>Actinopterygii</taxon>
        <taxon>Neopterygii</taxon>
        <taxon>Teleostei</taxon>
        <taxon>Ostariophysi</taxon>
        <taxon>Gonorynchiformes</taxon>
        <taxon>Chanidae</taxon>
        <taxon>Chanos</taxon>
    </lineage>
</organism>
<keyword evidence="5" id="KW-0964">Secreted</keyword>
<evidence type="ECO:0000259" key="12">
    <source>
        <dbReference type="SMART" id="SM00043"/>
    </source>
</evidence>
<dbReference type="InterPro" id="IPR000010">
    <property type="entry name" value="Cystatin_dom"/>
</dbReference>
<sequence>MKFRVLLLVLLQVLGGSGVPLFQLSTKADEGLRMALDQINTHHARVRLYKVSRASVKRVVPMGMNTYDLLLKFEVRETDCKKTSGVDPQGCSFRRSFFVSEASCQTRVRVAGEATQILTLKCGQPDSSSSESSSEEMGRGWFYDPNHFGSADPAPTAPQNFDSSVFLGRHQNRPNQDARGDNFSNHLE</sequence>
<dbReference type="Pfam" id="PF07448">
    <property type="entry name" value="Spp-24"/>
    <property type="match status" value="1"/>
</dbReference>
<dbReference type="GO" id="GO:0005576">
    <property type="term" value="C:extracellular region"/>
    <property type="evidence" value="ECO:0007669"/>
    <property type="project" value="UniProtKB-SubCell"/>
</dbReference>
<dbReference type="OrthoDB" id="9944258at2759"/>
<gene>
    <name evidence="14" type="primary">spp2</name>
</gene>